<dbReference type="Pfam" id="PF05016">
    <property type="entry name" value="ParE_toxin"/>
    <property type="match status" value="1"/>
</dbReference>
<dbReference type="RefSeq" id="WP_060914180.1">
    <property type="nucleotide sequence ID" value="NZ_KQ959959.1"/>
</dbReference>
<reference evidence="3" key="1">
    <citation type="submission" date="2016-01" db="EMBL/GenBank/DDBJ databases">
        <authorList>
            <person name="Mitreva M."/>
            <person name="Pepin K.H."/>
            <person name="Mihindukulasuriya K.A."/>
            <person name="Fulton R."/>
            <person name="Fronick C."/>
            <person name="O'Laughlin M."/>
            <person name="Miner T."/>
            <person name="Herter B."/>
            <person name="Rosa B.A."/>
            <person name="Cordes M."/>
            <person name="Tomlinson C."/>
            <person name="Wollam A."/>
            <person name="Palsikar V.B."/>
            <person name="Mardis E.R."/>
            <person name="Wilson R.K."/>
        </authorList>
    </citation>
    <scope>NUCLEOTIDE SEQUENCE [LARGE SCALE GENOMIC DNA]</scope>
    <source>
        <strain evidence="3">DNF01167</strain>
    </source>
</reference>
<accession>A0A133ZW63</accession>
<proteinExistence type="predicted"/>
<dbReference type="PATRIC" id="fig|1379.3.peg.1001"/>
<comment type="caution">
    <text evidence="2">The sequence shown here is derived from an EMBL/GenBank/DDBJ whole genome shotgun (WGS) entry which is preliminary data.</text>
</comment>
<sequence length="110" mass="13197">MEYKYQFTSHAEKDLDNILSYLEHNLVSDTAVRNFLEELRLTMENICLFPCSYKLIQNKYINNIAIRKALIMQYILYYSVDSVNKRIIIIRFSHSEQDADKFFKTMNINQ</sequence>
<gene>
    <name evidence="2" type="ORF">HMPREF3186_01017</name>
</gene>
<protein>
    <submittedName>
        <fullName evidence="2">Plasmid stabilization system protein, RelE/ParE family</fullName>
    </submittedName>
</protein>
<dbReference type="InterPro" id="IPR007712">
    <property type="entry name" value="RelE/ParE_toxin"/>
</dbReference>
<keyword evidence="1" id="KW-1277">Toxin-antitoxin system</keyword>
<dbReference type="OrthoDB" id="361440at2"/>
<evidence type="ECO:0000313" key="2">
    <source>
        <dbReference type="EMBL" id="KXB59681.1"/>
    </source>
</evidence>
<evidence type="ECO:0000313" key="3">
    <source>
        <dbReference type="Proteomes" id="UP000070355"/>
    </source>
</evidence>
<dbReference type="STRING" id="1379.HMPREF3186_01017"/>
<dbReference type="Gene3D" id="3.30.2310.20">
    <property type="entry name" value="RelE-like"/>
    <property type="match status" value="1"/>
</dbReference>
<dbReference type="Proteomes" id="UP000070355">
    <property type="component" value="Unassembled WGS sequence"/>
</dbReference>
<dbReference type="AlphaFoldDB" id="A0A133ZW63"/>
<name>A0A133ZW63_9BACL</name>
<dbReference type="InterPro" id="IPR035093">
    <property type="entry name" value="RelE/ParE_toxin_dom_sf"/>
</dbReference>
<organism evidence="2 3">
    <name type="scientific">Gemella haemolysans</name>
    <dbReference type="NCBI Taxonomy" id="1379"/>
    <lineage>
        <taxon>Bacteria</taxon>
        <taxon>Bacillati</taxon>
        <taxon>Bacillota</taxon>
        <taxon>Bacilli</taxon>
        <taxon>Bacillales</taxon>
        <taxon>Gemellaceae</taxon>
        <taxon>Gemella</taxon>
    </lineage>
</organism>
<dbReference type="EMBL" id="LSDC01000066">
    <property type="protein sequence ID" value="KXB59681.1"/>
    <property type="molecule type" value="Genomic_DNA"/>
</dbReference>
<evidence type="ECO:0000256" key="1">
    <source>
        <dbReference type="ARBA" id="ARBA00022649"/>
    </source>
</evidence>